<keyword evidence="1" id="KW-0812">Transmembrane</keyword>
<reference evidence="2 3" key="1">
    <citation type="submission" date="2019-08" db="EMBL/GenBank/DDBJ databases">
        <authorList>
            <person name="Alioto T."/>
            <person name="Alioto T."/>
            <person name="Gomez Garrido J."/>
        </authorList>
    </citation>
    <scope>NUCLEOTIDE SEQUENCE [LARGE SCALE GENOMIC DNA]</scope>
</reference>
<name>A0A5E4MQL2_9HEMI</name>
<dbReference type="EMBL" id="CABPRJ010000953">
    <property type="protein sequence ID" value="VVC32137.1"/>
    <property type="molecule type" value="Genomic_DNA"/>
</dbReference>
<protein>
    <submittedName>
        <fullName evidence="2">Uncharacterized protein</fullName>
    </submittedName>
</protein>
<dbReference type="Proteomes" id="UP000325440">
    <property type="component" value="Unassembled WGS sequence"/>
</dbReference>
<sequence>MGLVYDVIFNRGDVSESHGAADDHAAQPEWVLDHRDGGTLVWRRYDRDVRPARRRRVEFLDAVQVHVFERDDYGGGGGGGRFDNDYDDYDDYDGYGDCDGDGGKDADYSKALFYRDDRHDGPVLIVVSVTVLGLCVGLAFLFAPVRWLFHQLLVG</sequence>
<keyword evidence="1" id="KW-0472">Membrane</keyword>
<keyword evidence="3" id="KW-1185">Reference proteome</keyword>
<feature type="transmembrane region" description="Helical" evidence="1">
    <location>
        <begin position="123"/>
        <end position="149"/>
    </location>
</feature>
<dbReference type="OrthoDB" id="8197637at2759"/>
<accession>A0A5E4MQL2</accession>
<evidence type="ECO:0000313" key="3">
    <source>
        <dbReference type="Proteomes" id="UP000325440"/>
    </source>
</evidence>
<proteinExistence type="predicted"/>
<evidence type="ECO:0000313" key="2">
    <source>
        <dbReference type="EMBL" id="VVC32137.1"/>
    </source>
</evidence>
<organism evidence="2 3">
    <name type="scientific">Cinara cedri</name>
    <dbReference type="NCBI Taxonomy" id="506608"/>
    <lineage>
        <taxon>Eukaryota</taxon>
        <taxon>Metazoa</taxon>
        <taxon>Ecdysozoa</taxon>
        <taxon>Arthropoda</taxon>
        <taxon>Hexapoda</taxon>
        <taxon>Insecta</taxon>
        <taxon>Pterygota</taxon>
        <taxon>Neoptera</taxon>
        <taxon>Paraneoptera</taxon>
        <taxon>Hemiptera</taxon>
        <taxon>Sternorrhyncha</taxon>
        <taxon>Aphidomorpha</taxon>
        <taxon>Aphidoidea</taxon>
        <taxon>Aphididae</taxon>
        <taxon>Lachninae</taxon>
        <taxon>Cinara</taxon>
    </lineage>
</organism>
<gene>
    <name evidence="2" type="ORF">CINCED_3A003837</name>
</gene>
<keyword evidence="1" id="KW-1133">Transmembrane helix</keyword>
<dbReference type="AlphaFoldDB" id="A0A5E4MQL2"/>
<evidence type="ECO:0000256" key="1">
    <source>
        <dbReference type="SAM" id="Phobius"/>
    </source>
</evidence>